<dbReference type="SUPFAM" id="SSF48208">
    <property type="entry name" value="Six-hairpin glycosidases"/>
    <property type="match status" value="1"/>
</dbReference>
<evidence type="ECO:0000256" key="1">
    <source>
        <dbReference type="ARBA" id="ARBA00001470"/>
    </source>
</evidence>
<comment type="catalytic activity">
    <reaction evidence="1 4">
        <text>D-cellobiose = beta-D-glucosyl-(1-&gt;4)-D-mannopyranose</text>
        <dbReference type="Rhea" id="RHEA:23384"/>
        <dbReference type="ChEBI" id="CHEBI:17057"/>
        <dbReference type="ChEBI" id="CHEBI:47931"/>
        <dbReference type="EC" id="5.1.3.11"/>
    </reaction>
</comment>
<evidence type="ECO:0000313" key="5">
    <source>
        <dbReference type="EMBL" id="MBD1389142.1"/>
    </source>
</evidence>
<organism evidence="5 6">
    <name type="scientific">Neiella litorisoli</name>
    <dbReference type="NCBI Taxonomy" id="2771431"/>
    <lineage>
        <taxon>Bacteria</taxon>
        <taxon>Pseudomonadati</taxon>
        <taxon>Pseudomonadota</taxon>
        <taxon>Gammaproteobacteria</taxon>
        <taxon>Alteromonadales</taxon>
        <taxon>Echinimonadaceae</taxon>
        <taxon>Neiella</taxon>
    </lineage>
</organism>
<dbReference type="EC" id="5.1.3.11" evidence="4"/>
<dbReference type="RefSeq" id="WP_191144247.1">
    <property type="nucleotide sequence ID" value="NZ_JACXAF010000007.1"/>
</dbReference>
<dbReference type="Proteomes" id="UP000638014">
    <property type="component" value="Unassembled WGS sequence"/>
</dbReference>
<dbReference type="InterPro" id="IPR010819">
    <property type="entry name" value="AGE/CE"/>
</dbReference>
<evidence type="ECO:0000256" key="4">
    <source>
        <dbReference type="HAMAP-Rule" id="MF_00929"/>
    </source>
</evidence>
<protein>
    <recommendedName>
        <fullName evidence="4">Cellobiose 2-epimerase</fullName>
        <shortName evidence="4">CE</shortName>
        <ecNumber evidence="4">5.1.3.11</ecNumber>
    </recommendedName>
</protein>
<evidence type="ECO:0000256" key="2">
    <source>
        <dbReference type="ARBA" id="ARBA00008558"/>
    </source>
</evidence>
<comment type="caution">
    <text evidence="5">The sequence shown here is derived from an EMBL/GenBank/DDBJ whole genome shotgun (WGS) entry which is preliminary data.</text>
</comment>
<keyword evidence="3 4" id="KW-0413">Isomerase</keyword>
<sequence>MNEASIAFLSGCKNAARLEAEHIANWWATYTVDEHHGGFYGEVGRNNTPVIESEKSIIQNTRILWFFSEYAHFLRTESLKTKSLKGRGSKSERYEALATRAFDYLLSYFDDKEQGGVVWQLDHQGQVTDGKKQTYAISFAIYGLSAYYKLTNNPQALAKAQEYFGLLEKHARDHERNGYVEVLSQDWQPLADVRLSDKDDNLPKTMNTHLHVLEAYTSLHLVAPTAQTAEALANLIDLFNDRIIDHDSGHLRLFMEMDWQDKSTLWSYGHDIECSWLLFEALEALGDEQRLQRLTPVVLKLADTTLAEGIGERGQVFDQFDCIKRINHPESHWWVQAEALVGFLNLFYLARNEQALDAFNLVWQFINDYHKDDEYGEWHYLSTLDQPSHPAIYKAGGWKAPYHNGRAMMEICKLVDRICAAEANR</sequence>
<dbReference type="GO" id="GO:0047736">
    <property type="term" value="F:cellobiose epimerase activity"/>
    <property type="evidence" value="ECO:0007669"/>
    <property type="project" value="UniProtKB-UniRule"/>
</dbReference>
<name>A0A8J6QIE4_9GAMM</name>
<evidence type="ECO:0000313" key="6">
    <source>
        <dbReference type="Proteomes" id="UP000638014"/>
    </source>
</evidence>
<dbReference type="PANTHER" id="PTHR15108">
    <property type="entry name" value="N-ACYLGLUCOSAMINE-2-EPIMERASE"/>
    <property type="match status" value="1"/>
</dbReference>
<dbReference type="GO" id="GO:0005975">
    <property type="term" value="P:carbohydrate metabolic process"/>
    <property type="evidence" value="ECO:0007669"/>
    <property type="project" value="InterPro"/>
</dbReference>
<dbReference type="Gene3D" id="1.50.10.10">
    <property type="match status" value="1"/>
</dbReference>
<evidence type="ECO:0000256" key="3">
    <source>
        <dbReference type="ARBA" id="ARBA00023235"/>
    </source>
</evidence>
<comment type="similarity">
    <text evidence="4">Belongs to the cellobiose 2-epimerase family.</text>
</comment>
<proteinExistence type="inferred from homology"/>
<dbReference type="HAMAP" id="MF_00929">
    <property type="entry name" value="Cellobiose_2_epim"/>
    <property type="match status" value="1"/>
</dbReference>
<dbReference type="InterPro" id="IPR012341">
    <property type="entry name" value="6hp_glycosidase-like_sf"/>
</dbReference>
<comment type="function">
    <text evidence="4">Catalyzes the reversible epimerization of cellobiose to 4-O-beta-D-glucopyranosyl-D-mannose (Glc-Man).</text>
</comment>
<dbReference type="InterPro" id="IPR028584">
    <property type="entry name" value="Cellobiose_2_epim"/>
</dbReference>
<dbReference type="AlphaFoldDB" id="A0A8J6QIE4"/>
<reference evidence="5" key="1">
    <citation type="submission" date="2020-09" db="EMBL/GenBank/DDBJ databases">
        <title>A novel bacterium of genus Neiella, isolated from South China Sea.</title>
        <authorList>
            <person name="Huang H."/>
            <person name="Mo K."/>
            <person name="Hu Y."/>
        </authorList>
    </citation>
    <scope>NUCLEOTIDE SEQUENCE</scope>
    <source>
        <strain evidence="5">HB171785</strain>
    </source>
</reference>
<dbReference type="EMBL" id="JACXAF010000007">
    <property type="protein sequence ID" value="MBD1389142.1"/>
    <property type="molecule type" value="Genomic_DNA"/>
</dbReference>
<dbReference type="InterPro" id="IPR008928">
    <property type="entry name" value="6-hairpin_glycosidase_sf"/>
</dbReference>
<keyword evidence="6" id="KW-1185">Reference proteome</keyword>
<accession>A0A8J6QIE4</accession>
<dbReference type="Pfam" id="PF07221">
    <property type="entry name" value="GlcNAc_2-epim"/>
    <property type="match status" value="1"/>
</dbReference>
<gene>
    <name evidence="5" type="ORF">IC617_06855</name>
</gene>
<comment type="similarity">
    <text evidence="2">Belongs to the N-acylglucosamine 2-epimerase family.</text>
</comment>